<sequence length="294" mass="31751">MPRVPPRPLCLPELLSDPQTKADYIQANPSRYGPNSRPASTSEEGCIPPSPSSIYGSERNRHSQTTSFGLPSPPSTASLTSTHTSLSIHNGITHGISSMVDSKRSSITSQSSNKEKRSSRTWSISNITLGGDTITAVNKPRATWSNTFKTRSWFGNAAAASEAKQENVRNDSSHQVEIKLSPSMIAAVAEKQVSQYSRPVSSPYPLSNNATRSPRIGVGLKYYTEKNPAPPDIRKQIPGLIDLGESEHSTSSIPTMTNPRPPEKSVSLTLPSFSTGLHWEKPLPGIKISFGASD</sequence>
<dbReference type="EMBL" id="BPWL01000009">
    <property type="protein sequence ID" value="GJJ13895.1"/>
    <property type="molecule type" value="Genomic_DNA"/>
</dbReference>
<evidence type="ECO:0000313" key="2">
    <source>
        <dbReference type="EMBL" id="GJJ13895.1"/>
    </source>
</evidence>
<protein>
    <submittedName>
        <fullName evidence="2">Uncharacterized protein</fullName>
    </submittedName>
</protein>
<keyword evidence="3" id="KW-1185">Reference proteome</keyword>
<gene>
    <name evidence="2" type="ORF">Clacol_008152</name>
</gene>
<accession>A0AAV5AM06</accession>
<name>A0AAV5AM06_9AGAM</name>
<reference evidence="2" key="1">
    <citation type="submission" date="2021-10" db="EMBL/GenBank/DDBJ databases">
        <title>De novo Genome Assembly of Clathrus columnatus (Basidiomycota, Fungi) Using Illumina and Nanopore Sequence Data.</title>
        <authorList>
            <person name="Ogiso-Tanaka E."/>
            <person name="Itagaki H."/>
            <person name="Hosoya T."/>
            <person name="Hosaka K."/>
        </authorList>
    </citation>
    <scope>NUCLEOTIDE SEQUENCE</scope>
    <source>
        <strain evidence="2">MO-923</strain>
    </source>
</reference>
<evidence type="ECO:0000256" key="1">
    <source>
        <dbReference type="SAM" id="MobiDB-lite"/>
    </source>
</evidence>
<organism evidence="2 3">
    <name type="scientific">Clathrus columnatus</name>
    <dbReference type="NCBI Taxonomy" id="1419009"/>
    <lineage>
        <taxon>Eukaryota</taxon>
        <taxon>Fungi</taxon>
        <taxon>Dikarya</taxon>
        <taxon>Basidiomycota</taxon>
        <taxon>Agaricomycotina</taxon>
        <taxon>Agaricomycetes</taxon>
        <taxon>Phallomycetidae</taxon>
        <taxon>Phallales</taxon>
        <taxon>Clathraceae</taxon>
        <taxon>Clathrus</taxon>
    </lineage>
</organism>
<feature type="region of interest" description="Disordered" evidence="1">
    <location>
        <begin position="244"/>
        <end position="269"/>
    </location>
</feature>
<proteinExistence type="predicted"/>
<dbReference type="Proteomes" id="UP001050691">
    <property type="component" value="Unassembled WGS sequence"/>
</dbReference>
<comment type="caution">
    <text evidence="2">The sequence shown here is derived from an EMBL/GenBank/DDBJ whole genome shotgun (WGS) entry which is preliminary data.</text>
</comment>
<feature type="region of interest" description="Disordered" evidence="1">
    <location>
        <begin position="97"/>
        <end position="120"/>
    </location>
</feature>
<dbReference type="AlphaFoldDB" id="A0AAV5AM06"/>
<feature type="compositionally biased region" description="Polar residues" evidence="1">
    <location>
        <begin position="97"/>
        <end position="112"/>
    </location>
</feature>
<evidence type="ECO:0000313" key="3">
    <source>
        <dbReference type="Proteomes" id="UP001050691"/>
    </source>
</evidence>
<feature type="compositionally biased region" description="Polar residues" evidence="1">
    <location>
        <begin position="249"/>
        <end position="258"/>
    </location>
</feature>
<feature type="region of interest" description="Disordered" evidence="1">
    <location>
        <begin position="1"/>
        <end position="82"/>
    </location>
</feature>